<dbReference type="InterPro" id="IPR025857">
    <property type="entry name" value="MacB_PCD"/>
</dbReference>
<accession>A0A6F8XW61</accession>
<comment type="similarity">
    <text evidence="1">Belongs to the ABC-4 integral membrane protein family.</text>
</comment>
<keyword evidence="3" id="KW-0472">Membrane</keyword>
<evidence type="ECO:0000313" key="6">
    <source>
        <dbReference type="Proteomes" id="UP000502508"/>
    </source>
</evidence>
<gene>
    <name evidence="5" type="ORF">Pflav_044490</name>
</gene>
<proteinExistence type="inferred from homology"/>
<keyword evidence="3" id="KW-1133">Transmembrane helix</keyword>
<feature type="domain" description="MacB-like periplasmic core" evidence="4">
    <location>
        <begin position="28"/>
        <end position="114"/>
    </location>
</feature>
<sequence>MNPYSKLRAADLLPVATVGLRNRPARAALSVLGVAIGIAAVVAVLGITRSSQADVLARIDRLGTNLLTVVNGRAIGGQEAQLPQTAPASIARTEAVLATAPTAELDRAAVYRSDRMPAYSGAASPCAPATSGYCPHWTPRWRTARSSTRPPHAIRRPCSGTRRRARSASARSPASRGSGWAAGGTR</sequence>
<keyword evidence="6" id="KW-1185">Reference proteome</keyword>
<protein>
    <recommendedName>
        <fullName evidence="4">MacB-like periplasmic core domain-containing protein</fullName>
    </recommendedName>
</protein>
<dbReference type="Pfam" id="PF12704">
    <property type="entry name" value="MacB_PCD"/>
    <property type="match status" value="1"/>
</dbReference>
<evidence type="ECO:0000256" key="1">
    <source>
        <dbReference type="ARBA" id="ARBA00038076"/>
    </source>
</evidence>
<dbReference type="Proteomes" id="UP000502508">
    <property type="component" value="Chromosome"/>
</dbReference>
<feature type="region of interest" description="Disordered" evidence="2">
    <location>
        <begin position="142"/>
        <end position="186"/>
    </location>
</feature>
<reference evidence="5 6" key="2">
    <citation type="submission" date="2020-03" db="EMBL/GenBank/DDBJ databases">
        <authorList>
            <person name="Ichikawa N."/>
            <person name="Kimura A."/>
            <person name="Kitahashi Y."/>
            <person name="Uohara A."/>
        </authorList>
    </citation>
    <scope>NUCLEOTIDE SEQUENCE [LARGE SCALE GENOMIC DNA]</scope>
    <source>
        <strain evidence="5 6">NBRC 107702</strain>
    </source>
</reference>
<evidence type="ECO:0000256" key="3">
    <source>
        <dbReference type="SAM" id="Phobius"/>
    </source>
</evidence>
<feature type="transmembrane region" description="Helical" evidence="3">
    <location>
        <begin position="27"/>
        <end position="48"/>
    </location>
</feature>
<dbReference type="AlphaFoldDB" id="A0A6F8XW61"/>
<dbReference type="KEGG" id="pfla:Pflav_044490"/>
<keyword evidence="3" id="KW-0812">Transmembrane</keyword>
<feature type="compositionally biased region" description="Low complexity" evidence="2">
    <location>
        <begin position="167"/>
        <end position="179"/>
    </location>
</feature>
<dbReference type="EMBL" id="AP022870">
    <property type="protein sequence ID" value="BCB78039.1"/>
    <property type="molecule type" value="Genomic_DNA"/>
</dbReference>
<evidence type="ECO:0000259" key="4">
    <source>
        <dbReference type="Pfam" id="PF12704"/>
    </source>
</evidence>
<dbReference type="RefSeq" id="WP_332107781.1">
    <property type="nucleotide sequence ID" value="NZ_AP022870.1"/>
</dbReference>
<name>A0A6F8XW61_9ACTN</name>
<reference evidence="5 6" key="1">
    <citation type="submission" date="2020-03" db="EMBL/GenBank/DDBJ databases">
        <title>Whole genome shotgun sequence of Phytohabitans flavus NBRC 107702.</title>
        <authorList>
            <person name="Komaki H."/>
            <person name="Tamura T."/>
        </authorList>
    </citation>
    <scope>NUCLEOTIDE SEQUENCE [LARGE SCALE GENOMIC DNA]</scope>
    <source>
        <strain evidence="5 6">NBRC 107702</strain>
    </source>
</reference>
<evidence type="ECO:0000256" key="2">
    <source>
        <dbReference type="SAM" id="MobiDB-lite"/>
    </source>
</evidence>
<organism evidence="5 6">
    <name type="scientific">Phytohabitans flavus</name>
    <dbReference type="NCBI Taxonomy" id="1076124"/>
    <lineage>
        <taxon>Bacteria</taxon>
        <taxon>Bacillati</taxon>
        <taxon>Actinomycetota</taxon>
        <taxon>Actinomycetes</taxon>
        <taxon>Micromonosporales</taxon>
        <taxon>Micromonosporaceae</taxon>
    </lineage>
</organism>
<evidence type="ECO:0000313" key="5">
    <source>
        <dbReference type="EMBL" id="BCB78039.1"/>
    </source>
</evidence>